<dbReference type="PRINTS" id="PR00344">
    <property type="entry name" value="BCTRLSENSOR"/>
</dbReference>
<feature type="domain" description="Response regulatory" evidence="19">
    <location>
        <begin position="545"/>
        <end position="666"/>
    </location>
</feature>
<evidence type="ECO:0000256" key="17">
    <source>
        <dbReference type="PROSITE-ProRule" id="PRU00169"/>
    </source>
</evidence>
<dbReference type="InterPro" id="IPR001610">
    <property type="entry name" value="PAC"/>
</dbReference>
<dbReference type="InterPro" id="IPR036890">
    <property type="entry name" value="HATPase_C_sf"/>
</dbReference>
<dbReference type="Pfam" id="PF13426">
    <property type="entry name" value="PAS_9"/>
    <property type="match status" value="1"/>
</dbReference>
<keyword evidence="9" id="KW-0418">Kinase</keyword>
<dbReference type="Gene3D" id="3.30.565.10">
    <property type="entry name" value="Histidine kinase-like ATPase, C-terminal domain"/>
    <property type="match status" value="1"/>
</dbReference>
<dbReference type="SMART" id="SM00091">
    <property type="entry name" value="PAS"/>
    <property type="match status" value="2"/>
</dbReference>
<keyword evidence="12" id="KW-0902">Two-component regulatory system</keyword>
<dbReference type="Pfam" id="PF00512">
    <property type="entry name" value="HisKA"/>
    <property type="match status" value="1"/>
</dbReference>
<evidence type="ECO:0000256" key="9">
    <source>
        <dbReference type="ARBA" id="ARBA00022777"/>
    </source>
</evidence>
<dbReference type="GO" id="GO:0005886">
    <property type="term" value="C:plasma membrane"/>
    <property type="evidence" value="ECO:0007669"/>
    <property type="project" value="UniProtKB-SubCell"/>
</dbReference>
<dbReference type="PROSITE" id="PS50113">
    <property type="entry name" value="PAC"/>
    <property type="match status" value="2"/>
</dbReference>
<evidence type="ECO:0000259" key="18">
    <source>
        <dbReference type="PROSITE" id="PS50109"/>
    </source>
</evidence>
<reference evidence="23 24" key="1">
    <citation type="submission" date="2018-05" db="EMBL/GenBank/DDBJ databases">
        <title>Genomic Encyclopedia of Type Strains, Phase IV (KMG-IV): sequencing the most valuable type-strain genomes for metagenomic binning, comparative biology and taxonomic classification.</title>
        <authorList>
            <person name="Goeker M."/>
        </authorList>
    </citation>
    <scope>NUCLEOTIDE SEQUENCE [LARGE SCALE GENOMIC DNA]</scope>
    <source>
        <strain evidence="23 24">DSM 23606</strain>
    </source>
</reference>
<dbReference type="InterPro" id="IPR036097">
    <property type="entry name" value="HisK_dim/P_sf"/>
</dbReference>
<dbReference type="FunFam" id="1.10.287.130:FF:000002">
    <property type="entry name" value="Two-component osmosensing histidine kinase"/>
    <property type="match status" value="1"/>
</dbReference>
<dbReference type="GO" id="GO:0006355">
    <property type="term" value="P:regulation of DNA-templated transcription"/>
    <property type="evidence" value="ECO:0007669"/>
    <property type="project" value="InterPro"/>
</dbReference>
<proteinExistence type="predicted"/>
<evidence type="ECO:0000256" key="8">
    <source>
        <dbReference type="ARBA" id="ARBA00022741"/>
    </source>
</evidence>
<feature type="domain" description="PAC" evidence="21">
    <location>
        <begin position="236"/>
        <end position="286"/>
    </location>
</feature>
<evidence type="ECO:0000256" key="12">
    <source>
        <dbReference type="ARBA" id="ARBA00023012"/>
    </source>
</evidence>
<feature type="domain" description="Histidine kinase" evidence="18">
    <location>
        <begin position="304"/>
        <end position="526"/>
    </location>
</feature>
<feature type="domain" description="Response regulatory" evidence="19">
    <location>
        <begin position="700"/>
        <end position="817"/>
    </location>
</feature>
<keyword evidence="7" id="KW-0812">Transmembrane</keyword>
<gene>
    <name evidence="23" type="ORF">C7443_11713</name>
</gene>
<feature type="domain" description="PAS" evidence="20">
    <location>
        <begin position="40"/>
        <end position="85"/>
    </location>
</feature>
<dbReference type="SMART" id="SM00388">
    <property type="entry name" value="HisKA"/>
    <property type="match status" value="1"/>
</dbReference>
<dbReference type="Gene3D" id="1.20.120.160">
    <property type="entry name" value="HPT domain"/>
    <property type="match status" value="1"/>
</dbReference>
<dbReference type="PROSITE" id="PS50894">
    <property type="entry name" value="HPT"/>
    <property type="match status" value="1"/>
</dbReference>
<comment type="catalytic activity">
    <reaction evidence="1">
        <text>ATP + protein L-histidine = ADP + protein N-phospho-L-histidine.</text>
        <dbReference type="EC" id="2.7.13.3"/>
    </reaction>
</comment>
<feature type="domain" description="PAS" evidence="20">
    <location>
        <begin position="158"/>
        <end position="229"/>
    </location>
</feature>
<dbReference type="SUPFAM" id="SSF47226">
    <property type="entry name" value="Histidine-containing phosphotransfer domain, HPT domain"/>
    <property type="match status" value="1"/>
</dbReference>
<dbReference type="Gene3D" id="3.30.450.20">
    <property type="entry name" value="PAS domain"/>
    <property type="match status" value="2"/>
</dbReference>
<dbReference type="FunFam" id="3.30.565.10:FF:000010">
    <property type="entry name" value="Sensor histidine kinase RcsC"/>
    <property type="match status" value="1"/>
</dbReference>
<dbReference type="EC" id="2.7.13.3" evidence="3"/>
<evidence type="ECO:0000259" key="19">
    <source>
        <dbReference type="PROSITE" id="PS50110"/>
    </source>
</evidence>
<dbReference type="InterPro" id="IPR005467">
    <property type="entry name" value="His_kinase_dom"/>
</dbReference>
<name>A0A317MQ77_9GAMM</name>
<dbReference type="PROSITE" id="PS50109">
    <property type="entry name" value="HIS_KIN"/>
    <property type="match status" value="1"/>
</dbReference>
<dbReference type="OrthoDB" id="9810730at2"/>
<evidence type="ECO:0000256" key="11">
    <source>
        <dbReference type="ARBA" id="ARBA00022989"/>
    </source>
</evidence>
<keyword evidence="4" id="KW-1003">Cell membrane</keyword>
<evidence type="ECO:0000256" key="6">
    <source>
        <dbReference type="ARBA" id="ARBA00022679"/>
    </source>
</evidence>
<dbReference type="SUPFAM" id="SSF47384">
    <property type="entry name" value="Homodimeric domain of signal transducing histidine kinase"/>
    <property type="match status" value="1"/>
</dbReference>
<dbReference type="PROSITE" id="PS50112">
    <property type="entry name" value="PAS"/>
    <property type="match status" value="2"/>
</dbReference>
<keyword evidence="24" id="KW-1185">Reference proteome</keyword>
<dbReference type="SUPFAM" id="SSF55874">
    <property type="entry name" value="ATPase domain of HSP90 chaperone/DNA topoisomerase II/histidine kinase"/>
    <property type="match status" value="1"/>
</dbReference>
<dbReference type="PROSITE" id="PS50110">
    <property type="entry name" value="RESPONSE_REGULATORY"/>
    <property type="match status" value="2"/>
</dbReference>
<protein>
    <recommendedName>
        <fullName evidence="15">Sensory/regulatory protein RpfC</fullName>
        <ecNumber evidence="3">2.7.13.3</ecNumber>
    </recommendedName>
</protein>
<dbReference type="Pfam" id="PF02518">
    <property type="entry name" value="HATPase_c"/>
    <property type="match status" value="1"/>
</dbReference>
<keyword evidence="6" id="KW-0808">Transferase</keyword>
<evidence type="ECO:0000256" key="4">
    <source>
        <dbReference type="ARBA" id="ARBA00022475"/>
    </source>
</evidence>
<dbReference type="RefSeq" id="WP_110020544.1">
    <property type="nucleotide sequence ID" value="NZ_QGTJ01000017.1"/>
</dbReference>
<dbReference type="InterPro" id="IPR035965">
    <property type="entry name" value="PAS-like_dom_sf"/>
</dbReference>
<dbReference type="PANTHER" id="PTHR45339:SF1">
    <property type="entry name" value="HYBRID SIGNAL TRANSDUCTION HISTIDINE KINASE J"/>
    <property type="match status" value="1"/>
</dbReference>
<evidence type="ECO:0000256" key="10">
    <source>
        <dbReference type="ARBA" id="ARBA00022840"/>
    </source>
</evidence>
<keyword evidence="11" id="KW-1133">Transmembrane helix</keyword>
<feature type="domain" description="HPt" evidence="22">
    <location>
        <begin position="856"/>
        <end position="952"/>
    </location>
</feature>
<organism evidence="23 24">
    <name type="scientific">Plasticicumulans acidivorans</name>
    <dbReference type="NCBI Taxonomy" id="886464"/>
    <lineage>
        <taxon>Bacteria</taxon>
        <taxon>Pseudomonadati</taxon>
        <taxon>Pseudomonadota</taxon>
        <taxon>Gammaproteobacteria</taxon>
        <taxon>Candidatus Competibacteraceae</taxon>
        <taxon>Plasticicumulans</taxon>
    </lineage>
</organism>
<feature type="modified residue" description="4-aspartylphosphate" evidence="17">
    <location>
        <position position="599"/>
    </location>
</feature>
<keyword evidence="10" id="KW-0067">ATP-binding</keyword>
<keyword evidence="5 17" id="KW-0597">Phosphoprotein</keyword>
<dbReference type="CDD" id="cd00082">
    <property type="entry name" value="HisKA"/>
    <property type="match status" value="1"/>
</dbReference>
<evidence type="ECO:0000256" key="13">
    <source>
        <dbReference type="ARBA" id="ARBA00023136"/>
    </source>
</evidence>
<dbReference type="CDD" id="cd17546">
    <property type="entry name" value="REC_hyHK_CKI1_RcsC-like"/>
    <property type="match status" value="1"/>
</dbReference>
<dbReference type="AlphaFoldDB" id="A0A317MQ77"/>
<dbReference type="InterPro" id="IPR036641">
    <property type="entry name" value="HPT_dom_sf"/>
</dbReference>
<dbReference type="Pfam" id="PF01627">
    <property type="entry name" value="Hpt"/>
    <property type="match status" value="1"/>
</dbReference>
<dbReference type="InterPro" id="IPR011006">
    <property type="entry name" value="CheY-like_superfamily"/>
</dbReference>
<evidence type="ECO:0000256" key="1">
    <source>
        <dbReference type="ARBA" id="ARBA00000085"/>
    </source>
</evidence>
<dbReference type="PANTHER" id="PTHR45339">
    <property type="entry name" value="HYBRID SIGNAL TRANSDUCTION HISTIDINE KINASE J"/>
    <property type="match status" value="1"/>
</dbReference>
<dbReference type="SMART" id="SM00448">
    <property type="entry name" value="REC"/>
    <property type="match status" value="2"/>
</dbReference>
<dbReference type="Proteomes" id="UP000246569">
    <property type="component" value="Unassembled WGS sequence"/>
</dbReference>
<dbReference type="InterPro" id="IPR000700">
    <property type="entry name" value="PAS-assoc_C"/>
</dbReference>
<accession>A0A317MQ77</accession>
<feature type="domain" description="PAC" evidence="21">
    <location>
        <begin position="107"/>
        <end position="157"/>
    </location>
</feature>
<dbReference type="CDD" id="cd00130">
    <property type="entry name" value="PAS"/>
    <property type="match status" value="2"/>
</dbReference>
<evidence type="ECO:0000256" key="7">
    <source>
        <dbReference type="ARBA" id="ARBA00022692"/>
    </source>
</evidence>
<evidence type="ECO:0000259" key="22">
    <source>
        <dbReference type="PROSITE" id="PS50894"/>
    </source>
</evidence>
<keyword evidence="13" id="KW-0472">Membrane</keyword>
<dbReference type="InterPro" id="IPR013767">
    <property type="entry name" value="PAS_fold"/>
</dbReference>
<dbReference type="NCBIfam" id="TIGR00229">
    <property type="entry name" value="sensory_box"/>
    <property type="match status" value="2"/>
</dbReference>
<evidence type="ECO:0000256" key="5">
    <source>
        <dbReference type="ARBA" id="ARBA00022553"/>
    </source>
</evidence>
<dbReference type="CDD" id="cd00088">
    <property type="entry name" value="HPT"/>
    <property type="match status" value="1"/>
</dbReference>
<dbReference type="GO" id="GO:0005524">
    <property type="term" value="F:ATP binding"/>
    <property type="evidence" value="ECO:0007669"/>
    <property type="project" value="UniProtKB-KW"/>
</dbReference>
<dbReference type="InterPro" id="IPR003594">
    <property type="entry name" value="HATPase_dom"/>
</dbReference>
<dbReference type="EMBL" id="QGTJ01000017">
    <property type="protein sequence ID" value="PWV58453.1"/>
    <property type="molecule type" value="Genomic_DNA"/>
</dbReference>
<evidence type="ECO:0000259" key="20">
    <source>
        <dbReference type="PROSITE" id="PS50112"/>
    </source>
</evidence>
<evidence type="ECO:0000259" key="21">
    <source>
        <dbReference type="PROSITE" id="PS50113"/>
    </source>
</evidence>
<dbReference type="Pfam" id="PF00072">
    <property type="entry name" value="Response_reg"/>
    <property type="match status" value="2"/>
</dbReference>
<dbReference type="SMART" id="SM00086">
    <property type="entry name" value="PAC"/>
    <property type="match status" value="2"/>
</dbReference>
<comment type="subunit">
    <text evidence="14">At low DSF concentrations, interacts with RpfF.</text>
</comment>
<dbReference type="GO" id="GO:0000155">
    <property type="term" value="F:phosphorelay sensor kinase activity"/>
    <property type="evidence" value="ECO:0007669"/>
    <property type="project" value="InterPro"/>
</dbReference>
<evidence type="ECO:0000256" key="14">
    <source>
        <dbReference type="ARBA" id="ARBA00064003"/>
    </source>
</evidence>
<dbReference type="InterPro" id="IPR003661">
    <property type="entry name" value="HisK_dim/P_dom"/>
</dbReference>
<evidence type="ECO:0000313" key="23">
    <source>
        <dbReference type="EMBL" id="PWV58453.1"/>
    </source>
</evidence>
<evidence type="ECO:0000256" key="15">
    <source>
        <dbReference type="ARBA" id="ARBA00068150"/>
    </source>
</evidence>
<evidence type="ECO:0000256" key="2">
    <source>
        <dbReference type="ARBA" id="ARBA00004651"/>
    </source>
</evidence>
<dbReference type="InterPro" id="IPR008207">
    <property type="entry name" value="Sig_transdc_His_kin_Hpt_dom"/>
</dbReference>
<dbReference type="CDD" id="cd16922">
    <property type="entry name" value="HATPase_EvgS-ArcB-TorS-like"/>
    <property type="match status" value="1"/>
</dbReference>
<sequence length="952" mass="103968">MKEKEPRSLTGRLFGFLGSGEPATEETGIGEANPRLDAAIVAAASEAILTLDAEGAIVRFNPAAERLSAYTADELIGRNLRVLLPAQELLRLGDDPLRTLTSDAAEQVRELDVRRKDGSRTAVELSVCGFVHNRQTYYAVILRDISARKRAAAQLHESEGLKSAMLASALDAIIMTDQDGSILEFNPAAEHMFGYARQDVLGQPMAQHLIPPRLRAEHERGMARYLEYGEKRIIGRRVEVQAMRADGSEFAAEIAVSSTISGDETLFTAFVRDITERREAEEALRVASEQAEAANRAKSEFLATMSHEIRTPMNAVLGTLTLLLDTPLSEEQRNFAETASESGKALLTIINDILDFSKIEAGRLDLESTEFDLVPLVEGVAELLAPRAHGKHIEISTWIENGLPQRLSADAGRLRQILLNLAGNAVKFTRKGGVTMHVMRDSTATAGHFRLRVEIQDTGIGIPREAQPKLFEKFSQTDPSHSRKYGGTGLGLAISRRLVELMGGEIGFTSTPGQGSVFWFTIECALAGGDPAQAALDLKVLAGIRVLIVEDNPVSRRTRELELQGWGLRVSSVANGMAALDALRDARTAGEPFAVALIDQWLADMRGEELGQAILREPALADTALILMAIMGSPSIAQRVRRMGFHASLTKPVRQQSLYRWLCAAIGASDAEEIRLREEREREVRPPSTPTPTPAKRNGRILLVEDSQVNQTVAIAMLKKAGYQVDAVGNGIEAVHAVRTLPYDLVLMDLAMPEMDGFEATAEIRHLSGAERDLPIIAMTANALPGDRERCLAAGMDDYLTKPIDRMQMLATLDRWLAQTAASAPATEAPPSTPAPTALAPVVDPAVLDQLEADTDREVLTRIVNLFVDEARGRLDAIDTALASEDWVRLQREAHTLKSSAGTFGAKQLQSHARRLNDACRENDRATARELAQSIRSIARPALDELDRLFPR</sequence>
<dbReference type="SUPFAM" id="SSF52172">
    <property type="entry name" value="CheY-like"/>
    <property type="match status" value="2"/>
</dbReference>
<dbReference type="SUPFAM" id="SSF55785">
    <property type="entry name" value="PYP-like sensor domain (PAS domain)"/>
    <property type="match status" value="2"/>
</dbReference>
<dbReference type="Gene3D" id="1.10.287.130">
    <property type="match status" value="1"/>
</dbReference>
<feature type="modified residue" description="Phosphohistidine" evidence="16">
    <location>
        <position position="895"/>
    </location>
</feature>
<evidence type="ECO:0000313" key="24">
    <source>
        <dbReference type="Proteomes" id="UP000246569"/>
    </source>
</evidence>
<dbReference type="InterPro" id="IPR000014">
    <property type="entry name" value="PAS"/>
</dbReference>
<feature type="modified residue" description="4-aspartylphosphate" evidence="17">
    <location>
        <position position="749"/>
    </location>
</feature>
<comment type="subcellular location">
    <subcellularLocation>
        <location evidence="2">Cell membrane</location>
        <topology evidence="2">Multi-pass membrane protein</topology>
    </subcellularLocation>
</comment>
<dbReference type="SMART" id="SM00073">
    <property type="entry name" value="HPT"/>
    <property type="match status" value="1"/>
</dbReference>
<evidence type="ECO:0000256" key="16">
    <source>
        <dbReference type="PROSITE-ProRule" id="PRU00110"/>
    </source>
</evidence>
<dbReference type="Gene3D" id="3.40.50.2300">
    <property type="match status" value="2"/>
</dbReference>
<dbReference type="InterPro" id="IPR004358">
    <property type="entry name" value="Sig_transdc_His_kin-like_C"/>
</dbReference>
<evidence type="ECO:0000256" key="3">
    <source>
        <dbReference type="ARBA" id="ARBA00012438"/>
    </source>
</evidence>
<dbReference type="Pfam" id="PF00989">
    <property type="entry name" value="PAS"/>
    <property type="match status" value="1"/>
</dbReference>
<dbReference type="SMART" id="SM00387">
    <property type="entry name" value="HATPase_c"/>
    <property type="match status" value="1"/>
</dbReference>
<keyword evidence="8" id="KW-0547">Nucleotide-binding</keyword>
<dbReference type="InterPro" id="IPR001789">
    <property type="entry name" value="Sig_transdc_resp-reg_receiver"/>
</dbReference>
<comment type="caution">
    <text evidence="23">The sequence shown here is derived from an EMBL/GenBank/DDBJ whole genome shotgun (WGS) entry which is preliminary data.</text>
</comment>